<accession>A0ABD7HG25</accession>
<feature type="domain" description="Putative T7SS secretion signal" evidence="2">
    <location>
        <begin position="5"/>
        <end position="99"/>
    </location>
</feature>
<feature type="domain" description="DUF1023" evidence="1">
    <location>
        <begin position="311"/>
        <end position="478"/>
    </location>
</feature>
<evidence type="ECO:0000313" key="4">
    <source>
        <dbReference type="Proteomes" id="UP000284557"/>
    </source>
</evidence>
<comment type="caution">
    <text evidence="3">The sequence shown here is derived from an EMBL/GenBank/DDBJ whole genome shotgun (WGS) entry which is preliminary data.</text>
</comment>
<dbReference type="Pfam" id="PF06259">
    <property type="entry name" value="Abhydrolase_8"/>
    <property type="match status" value="1"/>
</dbReference>
<dbReference type="InterPro" id="IPR010427">
    <property type="entry name" value="DUF1023"/>
</dbReference>
<reference evidence="3 4" key="1">
    <citation type="submission" date="2018-08" db="EMBL/GenBank/DDBJ databases">
        <title>Linezolid Resistance in Mycobacterium abscessus: MIC Distribution and Comprehensive Investigation of Resistance Mechanisms.</title>
        <authorList>
            <person name="Ye M."/>
            <person name="Xu L."/>
            <person name="Zou Y."/>
            <person name="Li B."/>
            <person name="Guo Q."/>
            <person name="Zhang Y."/>
            <person name="Zhan M."/>
            <person name="Xu B."/>
            <person name="Yu F."/>
            <person name="Zhang Z."/>
            <person name="Chu H."/>
        </authorList>
    </citation>
    <scope>NUCLEOTIDE SEQUENCE [LARGE SCALE GENOMIC DNA]</scope>
    <source>
        <strain evidence="3 4">G143</strain>
    </source>
</reference>
<dbReference type="SUPFAM" id="SSF53474">
    <property type="entry name" value="alpha/beta-Hydrolases"/>
    <property type="match status" value="1"/>
</dbReference>
<gene>
    <name evidence="3" type="ORF">D2E76_27280</name>
</gene>
<evidence type="ECO:0008006" key="5">
    <source>
        <dbReference type="Google" id="ProtNLM"/>
    </source>
</evidence>
<organism evidence="3 4">
    <name type="scientific">Mycobacteroides abscessus</name>
    <dbReference type="NCBI Taxonomy" id="36809"/>
    <lineage>
        <taxon>Bacteria</taxon>
        <taxon>Bacillati</taxon>
        <taxon>Actinomycetota</taxon>
        <taxon>Actinomycetes</taxon>
        <taxon>Mycobacteriales</taxon>
        <taxon>Mycobacteriaceae</taxon>
        <taxon>Mycobacteroides</taxon>
    </lineage>
</organism>
<dbReference type="InterPro" id="IPR029058">
    <property type="entry name" value="AB_hydrolase_fold"/>
</dbReference>
<sequence length="549" mass="59377">MSLTPADVLRWEPEAIREVRAALTKRGASAQEVADGLKKLPIIASWEGESGAAMKDSLDKLGKYLIDHFDEMEKLGKSLDKSANEVETAKGAMKSAIQKADSYYLDVDLATGSVKPTSTSLVMLGNQTNVMLRVGEVQQDIKQAMDLANIADQDLASAVKGIGGAATGPAESRPNIYNALAQGLPSDPKEFRELWDQLTPQEKDWLYSKDHFIGNHPGMPFEDKDGRGKDFYNRQHLPELQTQAQAQVDSIKAQHPSWVENPPLRPTREYDAWRSQLDAAERNLKGYGEQMNMATGGHKDGMRRYLGFIDDKGHVAVSLNNPDNAQRVATYVPGTGQDMSRFQFSAEKGDAMYWAARDANPDLKGSDVSVTTWMGYDRPMNVWEAKDTGWATGGAQALDDYQAGLRASHNGDPSINTVIGHSYGSTLAGAAATDGHHLDANNFIAVGSPGVLAENASQLNLDPNAEVYATRARHDVISLAGGLTLGISPTKDGFGAHVFEAAPGPTTGPEFLHIPSIEAHSSYWSAGNPALDNMGRIIAGENSEVTWAK</sequence>
<dbReference type="InterPro" id="IPR049082">
    <property type="entry name" value="T7SS_signal"/>
</dbReference>
<dbReference type="RefSeq" id="WP_108744173.1">
    <property type="nucleotide sequence ID" value="NZ_CP029076.1"/>
</dbReference>
<evidence type="ECO:0000259" key="1">
    <source>
        <dbReference type="Pfam" id="PF06259"/>
    </source>
</evidence>
<evidence type="ECO:0000313" key="3">
    <source>
        <dbReference type="EMBL" id="RIT28645.1"/>
    </source>
</evidence>
<dbReference type="Proteomes" id="UP000284557">
    <property type="component" value="Unassembled WGS sequence"/>
</dbReference>
<protein>
    <recommendedName>
        <fullName evidence="5">Alpha/beta hydrolase</fullName>
    </recommendedName>
</protein>
<dbReference type="Pfam" id="PF21725">
    <property type="entry name" value="T7SS_signal"/>
    <property type="match status" value="1"/>
</dbReference>
<evidence type="ECO:0000259" key="2">
    <source>
        <dbReference type="Pfam" id="PF21725"/>
    </source>
</evidence>
<name>A0ABD7HG25_9MYCO</name>
<dbReference type="AlphaFoldDB" id="A0ABD7HG25"/>
<dbReference type="EMBL" id="QXBN01000050">
    <property type="protein sequence ID" value="RIT28645.1"/>
    <property type="molecule type" value="Genomic_DNA"/>
</dbReference>
<proteinExistence type="predicted"/>